<keyword evidence="7 8" id="KW-0472">Membrane</keyword>
<feature type="transmembrane region" description="Helical" evidence="8">
    <location>
        <begin position="447"/>
        <end position="471"/>
    </location>
</feature>
<feature type="transmembrane region" description="Helical" evidence="8">
    <location>
        <begin position="245"/>
        <end position="266"/>
    </location>
</feature>
<dbReference type="InterPro" id="IPR035906">
    <property type="entry name" value="MetI-like_sf"/>
</dbReference>
<feature type="transmembrane region" description="Helical" evidence="8">
    <location>
        <begin position="79"/>
        <end position="104"/>
    </location>
</feature>
<dbReference type="PANTHER" id="PTHR43357">
    <property type="entry name" value="INNER MEMBRANE ABC TRANSPORTER PERMEASE PROTEIN YDCV"/>
    <property type="match status" value="1"/>
</dbReference>
<gene>
    <name evidence="10" type="ORF">MWN34_18045</name>
</gene>
<dbReference type="Gene3D" id="1.10.3720.10">
    <property type="entry name" value="MetI-like"/>
    <property type="match status" value="2"/>
</dbReference>
<keyword evidence="2 8" id="KW-0813">Transport</keyword>
<evidence type="ECO:0000313" key="10">
    <source>
        <dbReference type="EMBL" id="MCK0198804.1"/>
    </source>
</evidence>
<keyword evidence="4" id="KW-0997">Cell inner membrane</keyword>
<dbReference type="RefSeq" id="WP_247030707.1">
    <property type="nucleotide sequence ID" value="NZ_JALKCH010000015.1"/>
</dbReference>
<feature type="domain" description="ABC transmembrane type-1" evidence="9">
    <location>
        <begin position="80"/>
        <end position="261"/>
    </location>
</feature>
<feature type="transmembrane region" description="Helical" evidence="8">
    <location>
        <begin position="339"/>
        <end position="361"/>
    </location>
</feature>
<proteinExistence type="inferred from homology"/>
<feature type="domain" description="ABC transmembrane type-1" evidence="9">
    <location>
        <begin position="335"/>
        <end position="525"/>
    </location>
</feature>
<keyword evidence="11" id="KW-1185">Reference proteome</keyword>
<evidence type="ECO:0000256" key="7">
    <source>
        <dbReference type="ARBA" id="ARBA00023136"/>
    </source>
</evidence>
<evidence type="ECO:0000256" key="4">
    <source>
        <dbReference type="ARBA" id="ARBA00022519"/>
    </source>
</evidence>
<evidence type="ECO:0000256" key="8">
    <source>
        <dbReference type="RuleBase" id="RU363032"/>
    </source>
</evidence>
<feature type="transmembrane region" description="Helical" evidence="8">
    <location>
        <begin position="142"/>
        <end position="168"/>
    </location>
</feature>
<evidence type="ECO:0000256" key="5">
    <source>
        <dbReference type="ARBA" id="ARBA00022692"/>
    </source>
</evidence>
<dbReference type="CDD" id="cd06261">
    <property type="entry name" value="TM_PBP2"/>
    <property type="match status" value="2"/>
</dbReference>
<feature type="transmembrane region" description="Helical" evidence="8">
    <location>
        <begin position="297"/>
        <end position="319"/>
    </location>
</feature>
<comment type="similarity">
    <text evidence="8">Belongs to the binding-protein-dependent transport system permease family.</text>
</comment>
<feature type="transmembrane region" description="Helical" evidence="8">
    <location>
        <begin position="189"/>
        <end position="215"/>
    </location>
</feature>
<evidence type="ECO:0000256" key="1">
    <source>
        <dbReference type="ARBA" id="ARBA00004429"/>
    </source>
</evidence>
<evidence type="ECO:0000256" key="2">
    <source>
        <dbReference type="ARBA" id="ARBA00022448"/>
    </source>
</evidence>
<feature type="transmembrane region" description="Helical" evidence="8">
    <location>
        <begin position="373"/>
        <end position="395"/>
    </location>
</feature>
<evidence type="ECO:0000259" key="9">
    <source>
        <dbReference type="PROSITE" id="PS50928"/>
    </source>
</evidence>
<sequence length="536" mass="56908">MSLSTTEARSVVRAATAAASDASTPRRHMLRRPPGWLMLAAAVPVLFAALPIVYVAARTWEAGFDVAIDMLFRRRSAELLVNTLLLAGSVTLLSALIGTGCAFLIERFALPLRGAWRTLICLPLAVPAFVSSYAWASLGPSFQGMAGAILILTLSHFPLIYLPVAAALQRMDTRLEDVARSLGETTPRTLLLVVLPQLRPALAGGALLVMSHMLAEFGALSLLRVQTFTTAIFQEYELQFNSANAALLSGVLMALCLPVAMGEAWVRRDRRLARSDRRTRRDAALLPIGRALWPAEIGLAVLSLAALGVPLFMLGYWLSVGLSAGTGRTDITVALLGSLRLSLGGAVLTTVLALPLVVLATRYRSALTPLIERLPYVVHGLPGLVVALALIFGAIRWVPPLYQSTALVMVAYAILFLPLAQSALRATAELVPPELEQAARTLGRGPLAAFGAVTLPALAPGIGAGMALIVLELMRELTATLLLAPSGVSTLATEVWSYTNDGSYAAAAPYAALLVLISGVPVYVFTLRTLKQGKRG</sequence>
<feature type="transmembrane region" description="Helical" evidence="8">
    <location>
        <begin position="36"/>
        <end position="57"/>
    </location>
</feature>
<dbReference type="EMBL" id="JALKCH010000015">
    <property type="protein sequence ID" value="MCK0198804.1"/>
    <property type="molecule type" value="Genomic_DNA"/>
</dbReference>
<protein>
    <submittedName>
        <fullName evidence="10">Iron ABC transporter permease</fullName>
    </submittedName>
</protein>
<reference evidence="10 11" key="1">
    <citation type="submission" date="2022-04" db="EMBL/GenBank/DDBJ databases">
        <authorList>
            <person name="Grouzdev D.S."/>
            <person name="Pantiukh K.S."/>
            <person name="Krutkina M.S."/>
        </authorList>
    </citation>
    <scope>NUCLEOTIDE SEQUENCE [LARGE SCALE GENOMIC DNA]</scope>
    <source>
        <strain evidence="10 11">6x-1</strain>
    </source>
</reference>
<accession>A0ABT0DG03</accession>
<dbReference type="Pfam" id="PF00528">
    <property type="entry name" value="BPD_transp_1"/>
    <property type="match status" value="2"/>
</dbReference>
<organism evidence="10 11">
    <name type="scientific">Ancylobacter crimeensis</name>
    <dbReference type="NCBI Taxonomy" id="2579147"/>
    <lineage>
        <taxon>Bacteria</taxon>
        <taxon>Pseudomonadati</taxon>
        <taxon>Pseudomonadota</taxon>
        <taxon>Alphaproteobacteria</taxon>
        <taxon>Hyphomicrobiales</taxon>
        <taxon>Xanthobacteraceae</taxon>
        <taxon>Ancylobacter</taxon>
    </lineage>
</organism>
<keyword evidence="6 8" id="KW-1133">Transmembrane helix</keyword>
<dbReference type="PROSITE" id="PS50928">
    <property type="entry name" value="ABC_TM1"/>
    <property type="match status" value="2"/>
</dbReference>
<dbReference type="PANTHER" id="PTHR43357:SF3">
    <property type="entry name" value="FE(3+)-TRANSPORT SYSTEM PERMEASE PROTEIN FBPB 2"/>
    <property type="match status" value="1"/>
</dbReference>
<dbReference type="InterPro" id="IPR000515">
    <property type="entry name" value="MetI-like"/>
</dbReference>
<feature type="transmembrane region" description="Helical" evidence="8">
    <location>
        <begin position="504"/>
        <end position="525"/>
    </location>
</feature>
<comment type="subcellular location">
    <subcellularLocation>
        <location evidence="1">Cell inner membrane</location>
        <topology evidence="1">Multi-pass membrane protein</topology>
    </subcellularLocation>
    <subcellularLocation>
        <location evidence="8">Cell membrane</location>
        <topology evidence="8">Multi-pass membrane protein</topology>
    </subcellularLocation>
</comment>
<dbReference type="Proteomes" id="UP001203284">
    <property type="component" value="Unassembled WGS sequence"/>
</dbReference>
<feature type="transmembrane region" description="Helical" evidence="8">
    <location>
        <begin position="401"/>
        <end position="420"/>
    </location>
</feature>
<dbReference type="SUPFAM" id="SSF161098">
    <property type="entry name" value="MetI-like"/>
    <property type="match status" value="2"/>
</dbReference>
<feature type="transmembrane region" description="Helical" evidence="8">
    <location>
        <begin position="116"/>
        <end position="136"/>
    </location>
</feature>
<name>A0ABT0DG03_9HYPH</name>
<evidence type="ECO:0000313" key="11">
    <source>
        <dbReference type="Proteomes" id="UP001203284"/>
    </source>
</evidence>
<keyword evidence="3" id="KW-1003">Cell membrane</keyword>
<evidence type="ECO:0000256" key="3">
    <source>
        <dbReference type="ARBA" id="ARBA00022475"/>
    </source>
</evidence>
<evidence type="ECO:0000256" key="6">
    <source>
        <dbReference type="ARBA" id="ARBA00022989"/>
    </source>
</evidence>
<keyword evidence="5 8" id="KW-0812">Transmembrane</keyword>
<comment type="caution">
    <text evidence="10">The sequence shown here is derived from an EMBL/GenBank/DDBJ whole genome shotgun (WGS) entry which is preliminary data.</text>
</comment>